<gene>
    <name evidence="4" type="ORF">CFAM422_012439</name>
</gene>
<protein>
    <submittedName>
        <fullName evidence="4">NmrA family domain-containing protein 1</fullName>
    </submittedName>
</protein>
<organism evidence="4 5">
    <name type="scientific">Trichoderma lentiforme</name>
    <dbReference type="NCBI Taxonomy" id="1567552"/>
    <lineage>
        <taxon>Eukaryota</taxon>
        <taxon>Fungi</taxon>
        <taxon>Dikarya</taxon>
        <taxon>Ascomycota</taxon>
        <taxon>Pezizomycotina</taxon>
        <taxon>Sordariomycetes</taxon>
        <taxon>Hypocreomycetidae</taxon>
        <taxon>Hypocreales</taxon>
        <taxon>Hypocreaceae</taxon>
        <taxon>Trichoderma</taxon>
    </lineage>
</organism>
<comment type="similarity">
    <text evidence="1">Belongs to the NmrA-type oxidoreductase family.</text>
</comment>
<dbReference type="Gene3D" id="3.40.50.720">
    <property type="entry name" value="NAD(P)-binding Rossmann-like Domain"/>
    <property type="match status" value="1"/>
</dbReference>
<evidence type="ECO:0000313" key="5">
    <source>
        <dbReference type="Proteomes" id="UP000801864"/>
    </source>
</evidence>
<accession>A0A9P4X4T0</accession>
<proteinExistence type="inferred from homology"/>
<evidence type="ECO:0000256" key="1">
    <source>
        <dbReference type="ARBA" id="ARBA00006328"/>
    </source>
</evidence>
<dbReference type="Proteomes" id="UP000801864">
    <property type="component" value="Unassembled WGS sequence"/>
</dbReference>
<name>A0A9P4X4T0_9HYPO</name>
<dbReference type="SUPFAM" id="SSF51735">
    <property type="entry name" value="NAD(P)-binding Rossmann-fold domains"/>
    <property type="match status" value="1"/>
</dbReference>
<reference evidence="4 5" key="1">
    <citation type="submission" date="2018-06" db="EMBL/GenBank/DDBJ databases">
        <title>Genome analysis of cellulolytic fungus Trichoderma lentiforme CFAM-422.</title>
        <authorList>
            <person name="Steindorff A.S."/>
            <person name="Formighieri E.F."/>
            <person name="Midorikawa G.E.O."/>
            <person name="Tamietti M.S."/>
            <person name="Ramos E.Z."/>
            <person name="Silva A.S."/>
            <person name="Bon E.P.S."/>
            <person name="Mendes T.D."/>
            <person name="Damaso M.C.T."/>
            <person name="Favaro L.C.L."/>
        </authorList>
    </citation>
    <scope>NUCLEOTIDE SEQUENCE [LARGE SCALE GENOMIC DNA]</scope>
    <source>
        <strain evidence="4 5">CFAM-422</strain>
    </source>
</reference>
<dbReference type="AlphaFoldDB" id="A0A9P4X4T0"/>
<comment type="caution">
    <text evidence="4">The sequence shown here is derived from an EMBL/GenBank/DDBJ whole genome shotgun (WGS) entry which is preliminary data.</text>
</comment>
<evidence type="ECO:0000259" key="3">
    <source>
        <dbReference type="Pfam" id="PF05368"/>
    </source>
</evidence>
<keyword evidence="2" id="KW-0521">NADP</keyword>
<dbReference type="InterPro" id="IPR008030">
    <property type="entry name" value="NmrA-like"/>
</dbReference>
<dbReference type="PANTHER" id="PTHR42748:SF26">
    <property type="entry name" value="NMRA-LIKE DOMAIN-CONTAINING PROTEIN"/>
    <property type="match status" value="1"/>
</dbReference>
<dbReference type="GO" id="GO:0005634">
    <property type="term" value="C:nucleus"/>
    <property type="evidence" value="ECO:0007669"/>
    <property type="project" value="TreeGrafter"/>
</dbReference>
<feature type="domain" description="NmrA-like" evidence="3">
    <location>
        <begin position="2"/>
        <end position="303"/>
    </location>
</feature>
<sequence length="335" mass="36766">MAKLIVIIGITGIQGSSVANVFLKETGWKIRGITRDPSKPESKALAGKGIEILKGDVNDFESIKIAVRGASVVFGNTVFPEAFVNPSAENISKLAPGPTLLERCYETELQQGKNVADAVATVDDLELFVWSSLSHAKKWSGGKYTSVYHFDSKAHVVDYINMVHPNVAKKMSVLQLGFYVTNWKLGEGASIPLKRRPDGSIILRVPGNGDMPVPFIVPEDTGYFVKALTQVPAGKNLIAFGDRLTWDDYIRLWSNITGIPAVFERTTVSEHAKLAPWGFGKEIAEMLAYAQEFGYDGSDPTIVSAQQLEVDVPVTRIEQYIRNEDWSSIASENTT</sequence>
<dbReference type="CDD" id="cd05251">
    <property type="entry name" value="NmrA_like_SDR_a"/>
    <property type="match status" value="1"/>
</dbReference>
<dbReference type="Pfam" id="PF05368">
    <property type="entry name" value="NmrA"/>
    <property type="match status" value="1"/>
</dbReference>
<keyword evidence="5" id="KW-1185">Reference proteome</keyword>
<dbReference type="InterPro" id="IPR036291">
    <property type="entry name" value="NAD(P)-bd_dom_sf"/>
</dbReference>
<evidence type="ECO:0000256" key="2">
    <source>
        <dbReference type="ARBA" id="ARBA00022857"/>
    </source>
</evidence>
<dbReference type="PANTHER" id="PTHR42748">
    <property type="entry name" value="NITROGEN METABOLITE REPRESSION PROTEIN NMRA FAMILY MEMBER"/>
    <property type="match status" value="1"/>
</dbReference>
<dbReference type="Gene3D" id="3.90.25.10">
    <property type="entry name" value="UDP-galactose 4-epimerase, domain 1"/>
    <property type="match status" value="1"/>
</dbReference>
<dbReference type="EMBL" id="QLNT01000029">
    <property type="protein sequence ID" value="KAF3057505.1"/>
    <property type="molecule type" value="Genomic_DNA"/>
</dbReference>
<evidence type="ECO:0000313" key="4">
    <source>
        <dbReference type="EMBL" id="KAF3057505.1"/>
    </source>
</evidence>
<dbReference type="InterPro" id="IPR051164">
    <property type="entry name" value="NmrA-like_oxidored"/>
</dbReference>